<keyword evidence="3" id="KW-1185">Reference proteome</keyword>
<reference evidence="2" key="1">
    <citation type="submission" date="2023-12" db="EMBL/GenBank/DDBJ databases">
        <title>Genome assembly of Anisodus tanguticus.</title>
        <authorList>
            <person name="Wang Y.-J."/>
        </authorList>
    </citation>
    <scope>NUCLEOTIDE SEQUENCE</scope>
    <source>
        <strain evidence="2">KB-2021</strain>
        <tissue evidence="2">Leaf</tissue>
    </source>
</reference>
<sequence>MDSDIQVVVSNHDDNNNEDSNANNINNNNGVPPVDPMNRVPPVDPMLGHNERNCVQRSKDELLGTLKNDQFGIWLKAEIHGVFSGNHKREGVHTTEGRVRNRNSNLIEGKKVAGTTKSLLHLEEGAASTNTQSGTR</sequence>
<dbReference type="Proteomes" id="UP001291623">
    <property type="component" value="Unassembled WGS sequence"/>
</dbReference>
<dbReference type="EMBL" id="JAVYJV010000009">
    <property type="protein sequence ID" value="KAK4362510.1"/>
    <property type="molecule type" value="Genomic_DNA"/>
</dbReference>
<organism evidence="2 3">
    <name type="scientific">Anisodus tanguticus</name>
    <dbReference type="NCBI Taxonomy" id="243964"/>
    <lineage>
        <taxon>Eukaryota</taxon>
        <taxon>Viridiplantae</taxon>
        <taxon>Streptophyta</taxon>
        <taxon>Embryophyta</taxon>
        <taxon>Tracheophyta</taxon>
        <taxon>Spermatophyta</taxon>
        <taxon>Magnoliopsida</taxon>
        <taxon>eudicotyledons</taxon>
        <taxon>Gunneridae</taxon>
        <taxon>Pentapetalae</taxon>
        <taxon>asterids</taxon>
        <taxon>lamiids</taxon>
        <taxon>Solanales</taxon>
        <taxon>Solanaceae</taxon>
        <taxon>Solanoideae</taxon>
        <taxon>Hyoscyameae</taxon>
        <taxon>Anisodus</taxon>
    </lineage>
</organism>
<evidence type="ECO:0000313" key="2">
    <source>
        <dbReference type="EMBL" id="KAK4362510.1"/>
    </source>
</evidence>
<comment type="caution">
    <text evidence="2">The sequence shown here is derived from an EMBL/GenBank/DDBJ whole genome shotgun (WGS) entry which is preliminary data.</text>
</comment>
<evidence type="ECO:0000256" key="1">
    <source>
        <dbReference type="SAM" id="MobiDB-lite"/>
    </source>
</evidence>
<protein>
    <submittedName>
        <fullName evidence="2">Uncharacterized protein</fullName>
    </submittedName>
</protein>
<feature type="region of interest" description="Disordered" evidence="1">
    <location>
        <begin position="1"/>
        <end position="49"/>
    </location>
</feature>
<dbReference type="AlphaFoldDB" id="A0AAE1S2Z8"/>
<accession>A0AAE1S2Z8</accession>
<proteinExistence type="predicted"/>
<gene>
    <name evidence="2" type="ORF">RND71_017751</name>
</gene>
<name>A0AAE1S2Z8_9SOLA</name>
<evidence type="ECO:0000313" key="3">
    <source>
        <dbReference type="Proteomes" id="UP001291623"/>
    </source>
</evidence>
<feature type="compositionally biased region" description="Low complexity" evidence="1">
    <location>
        <begin position="18"/>
        <end position="29"/>
    </location>
</feature>